<dbReference type="AlphaFoldDB" id="A0AAW2L3Y0"/>
<dbReference type="PANTHER" id="PTHR33710">
    <property type="entry name" value="BNAC02G09200D PROTEIN"/>
    <property type="match status" value="1"/>
</dbReference>
<evidence type="ECO:0000256" key="1">
    <source>
        <dbReference type="SAM" id="MobiDB-lite"/>
    </source>
</evidence>
<gene>
    <name evidence="2" type="ORF">Sradi_5696300</name>
</gene>
<reference evidence="2" key="2">
    <citation type="journal article" date="2024" name="Plant">
        <title>Genomic evolution and insights into agronomic trait innovations of Sesamum species.</title>
        <authorList>
            <person name="Miao H."/>
            <person name="Wang L."/>
            <person name="Qu L."/>
            <person name="Liu H."/>
            <person name="Sun Y."/>
            <person name="Le M."/>
            <person name="Wang Q."/>
            <person name="Wei S."/>
            <person name="Zheng Y."/>
            <person name="Lin W."/>
            <person name="Duan Y."/>
            <person name="Cao H."/>
            <person name="Xiong S."/>
            <person name="Wang X."/>
            <person name="Wei L."/>
            <person name="Li C."/>
            <person name="Ma Q."/>
            <person name="Ju M."/>
            <person name="Zhao R."/>
            <person name="Li G."/>
            <person name="Mu C."/>
            <person name="Tian Q."/>
            <person name="Mei H."/>
            <person name="Zhang T."/>
            <person name="Gao T."/>
            <person name="Zhang H."/>
        </authorList>
    </citation>
    <scope>NUCLEOTIDE SEQUENCE</scope>
    <source>
        <strain evidence="2">G02</strain>
    </source>
</reference>
<dbReference type="SUPFAM" id="SSF56219">
    <property type="entry name" value="DNase I-like"/>
    <property type="match status" value="1"/>
</dbReference>
<dbReference type="Gene3D" id="3.60.10.10">
    <property type="entry name" value="Endonuclease/exonuclease/phosphatase"/>
    <property type="match status" value="1"/>
</dbReference>
<dbReference type="PANTHER" id="PTHR33710:SF71">
    <property type="entry name" value="ENDONUCLEASE_EXONUCLEASE_PHOSPHATASE DOMAIN-CONTAINING PROTEIN"/>
    <property type="match status" value="1"/>
</dbReference>
<sequence>MEYWTEDGLSVVASGRGVPLYTNKITKHCSRLDYARICVMLNYDSTLPKHLVVISPFLREGKEIPTKVDVEYEWLPQHCKQCQSLGHTALACYDVKKMEHKTLVIIFVKRQQLNSGVDRVEVEEDLGQKVADLKSTKVNSEEPEHPQMTNRDTSMNSLPQQKTVNEDEHAQQMQRNKVGHNCGNSKGAVSNIHCHATNRCTHATCLIFVLYVSCGLIARQNLWNTLQNLAESITDDSWLVLGDFNVVIDNSEICGRAADTRTSMTDFQGCMVETSLVHLPFVGAPFTWHNCSKGGRSLWKRLDRMLVNEVWLTQWPNSSYLSGLPSTSDHSPLIILGTGRRADPTLFRFDNFLTKRPGFLEAVQLKWRRRIAGTAMYEVMCKLKDIKQTFR</sequence>
<organism evidence="2">
    <name type="scientific">Sesamum radiatum</name>
    <name type="common">Black benniseed</name>
    <dbReference type="NCBI Taxonomy" id="300843"/>
    <lineage>
        <taxon>Eukaryota</taxon>
        <taxon>Viridiplantae</taxon>
        <taxon>Streptophyta</taxon>
        <taxon>Embryophyta</taxon>
        <taxon>Tracheophyta</taxon>
        <taxon>Spermatophyta</taxon>
        <taxon>Magnoliopsida</taxon>
        <taxon>eudicotyledons</taxon>
        <taxon>Gunneridae</taxon>
        <taxon>Pentapetalae</taxon>
        <taxon>asterids</taxon>
        <taxon>lamiids</taxon>
        <taxon>Lamiales</taxon>
        <taxon>Pedaliaceae</taxon>
        <taxon>Sesamum</taxon>
    </lineage>
</organism>
<reference evidence="2" key="1">
    <citation type="submission" date="2020-06" db="EMBL/GenBank/DDBJ databases">
        <authorList>
            <person name="Li T."/>
            <person name="Hu X."/>
            <person name="Zhang T."/>
            <person name="Song X."/>
            <person name="Zhang H."/>
            <person name="Dai N."/>
            <person name="Sheng W."/>
            <person name="Hou X."/>
            <person name="Wei L."/>
        </authorList>
    </citation>
    <scope>NUCLEOTIDE SEQUENCE</scope>
    <source>
        <strain evidence="2">G02</strain>
        <tissue evidence="2">Leaf</tissue>
    </source>
</reference>
<proteinExistence type="predicted"/>
<feature type="region of interest" description="Disordered" evidence="1">
    <location>
        <begin position="131"/>
        <end position="157"/>
    </location>
</feature>
<feature type="compositionally biased region" description="Basic and acidic residues" evidence="1">
    <location>
        <begin position="131"/>
        <end position="145"/>
    </location>
</feature>
<dbReference type="InterPro" id="IPR036691">
    <property type="entry name" value="Endo/exonu/phosph_ase_sf"/>
</dbReference>
<feature type="compositionally biased region" description="Polar residues" evidence="1">
    <location>
        <begin position="147"/>
        <end position="157"/>
    </location>
</feature>
<accession>A0AAW2L3Y0</accession>
<evidence type="ECO:0000313" key="2">
    <source>
        <dbReference type="EMBL" id="KAL0312970.1"/>
    </source>
</evidence>
<comment type="caution">
    <text evidence="2">The sequence shown here is derived from an EMBL/GenBank/DDBJ whole genome shotgun (WGS) entry which is preliminary data.</text>
</comment>
<name>A0AAW2L3Y0_SESRA</name>
<dbReference type="EMBL" id="JACGWJ010000026">
    <property type="protein sequence ID" value="KAL0312970.1"/>
    <property type="molecule type" value="Genomic_DNA"/>
</dbReference>
<protein>
    <submittedName>
        <fullName evidence="2">Uncharacterized protein</fullName>
    </submittedName>
</protein>